<dbReference type="PROSITE" id="PS51192">
    <property type="entry name" value="HELICASE_ATP_BIND_1"/>
    <property type="match status" value="1"/>
</dbReference>
<evidence type="ECO:0000256" key="4">
    <source>
        <dbReference type="ARBA" id="ARBA00022806"/>
    </source>
</evidence>
<dbReference type="Proteomes" id="UP001177023">
    <property type="component" value="Unassembled WGS sequence"/>
</dbReference>
<sequence length="748" mass="82639">MSIQGYYNPQHVGEWNGPQSGPPPPIHNGYPAMNGVMDGQIGMFQLPQNGNGAQQNFGPSSPDFQPGQMQPAYPIIGYQHQRGMIPGNASDPQLALRGNEYGNPMYNAVMNGIQQMNINGYSQGPPMHSFVPQNGIPQENIQYGDTSKPVLTNPPPYEVPAGNMPPSHSDPALYQMMQPQQPTINFENYENIPVHVRGDQVLPPIDTFREANFSELVQVNVDMSGYVKPTPVQKNAIPSLLAGRDLMACAQTGSGKTAAFLLPIINNIVTAGLTPYEEMNPHIRRSKQFPYALILSPTRELAMQIHKEAQKFCFRTNVLTAMFYGGRENYREQLNKCRYGCHIIIATPGRLIDVVNQQYVSLERCQFLVLDEADRMLDMGFEPQIRKIVSLGLPDKMARQTAMFSATFPNEIKKLAEDFLKPNFIHMAVGRIGSTSENIEQTILWVDEHEKRGHLRNLLDNEDRGALILVFVETRRAANDLSFQLQGAGHRAVAIHGDLKQPDRERNLEMFKNGSNPILVATAVAARGLDIPNVKHVINYDMPNDVDEYVHRIGRTGRCGNQGQATSFFAEKNKALARELMAVLNESNQSVPDWLPPVAAQPPSQRNNKFMRGGRGGTRGNFGMMNGGNRFPQPPNQPFQMKFGMMPRGPMGPPGGAFTNPPPLMMQPTFNPMCMPPLPQQMFYGGNGGNGVMYGRGNFRGGMPPNRGARGSFNGNMRGGMMPNNSFSGNGQEWQPRPPVAAAAPVSN</sequence>
<dbReference type="SUPFAM" id="SSF52540">
    <property type="entry name" value="P-loop containing nucleoside triphosphate hydrolases"/>
    <property type="match status" value="1"/>
</dbReference>
<evidence type="ECO:0000259" key="10">
    <source>
        <dbReference type="PROSITE" id="PS51192"/>
    </source>
</evidence>
<keyword evidence="5 8" id="KW-0067">ATP-binding</keyword>
<feature type="domain" description="DEAD-box RNA helicase Q" evidence="12">
    <location>
        <begin position="206"/>
        <end position="234"/>
    </location>
</feature>
<evidence type="ECO:0000259" key="12">
    <source>
        <dbReference type="PROSITE" id="PS51195"/>
    </source>
</evidence>
<dbReference type="PROSITE" id="PS51195">
    <property type="entry name" value="Q_MOTIF"/>
    <property type="match status" value="1"/>
</dbReference>
<feature type="region of interest" description="Disordered" evidence="9">
    <location>
        <begin position="723"/>
        <end position="748"/>
    </location>
</feature>
<protein>
    <recommendedName>
        <fullName evidence="1">RNA helicase</fullName>
        <ecNumber evidence="1">3.6.4.13</ecNumber>
    </recommendedName>
</protein>
<feature type="domain" description="Helicase C-terminal" evidence="11">
    <location>
        <begin position="438"/>
        <end position="599"/>
    </location>
</feature>
<evidence type="ECO:0000256" key="7">
    <source>
        <dbReference type="PROSITE-ProRule" id="PRU00552"/>
    </source>
</evidence>
<gene>
    <name evidence="13" type="ORF">MSPICULIGERA_LOCUS22072</name>
</gene>
<dbReference type="Pfam" id="PF00270">
    <property type="entry name" value="DEAD"/>
    <property type="match status" value="1"/>
</dbReference>
<evidence type="ECO:0000259" key="11">
    <source>
        <dbReference type="PROSITE" id="PS51194"/>
    </source>
</evidence>
<evidence type="ECO:0000256" key="6">
    <source>
        <dbReference type="ARBA" id="ARBA00047984"/>
    </source>
</evidence>
<comment type="similarity">
    <text evidence="8">Belongs to the DEAD box helicase family.</text>
</comment>
<evidence type="ECO:0000256" key="1">
    <source>
        <dbReference type="ARBA" id="ARBA00012552"/>
    </source>
</evidence>
<keyword evidence="2 8" id="KW-0547">Nucleotide-binding</keyword>
<dbReference type="InterPro" id="IPR014014">
    <property type="entry name" value="RNA_helicase_DEAD_Q_motif"/>
</dbReference>
<feature type="domain" description="Helicase ATP-binding" evidence="10">
    <location>
        <begin position="237"/>
        <end position="426"/>
    </location>
</feature>
<dbReference type="PROSITE" id="PS51194">
    <property type="entry name" value="HELICASE_CTER"/>
    <property type="match status" value="1"/>
</dbReference>
<dbReference type="InterPro" id="IPR001650">
    <property type="entry name" value="Helicase_C-like"/>
</dbReference>
<evidence type="ECO:0000313" key="13">
    <source>
        <dbReference type="EMBL" id="CAJ0584004.1"/>
    </source>
</evidence>
<dbReference type="SMART" id="SM00487">
    <property type="entry name" value="DEXDc"/>
    <property type="match status" value="1"/>
</dbReference>
<comment type="caution">
    <text evidence="13">The sequence shown here is derived from an EMBL/GenBank/DDBJ whole genome shotgun (WGS) entry which is preliminary data.</text>
</comment>
<feature type="non-terminal residue" evidence="13">
    <location>
        <position position="1"/>
    </location>
</feature>
<keyword evidence="3 8" id="KW-0378">Hydrolase</keyword>
<proteinExistence type="inferred from homology"/>
<evidence type="ECO:0000256" key="5">
    <source>
        <dbReference type="ARBA" id="ARBA00022840"/>
    </source>
</evidence>
<comment type="catalytic activity">
    <reaction evidence="6">
        <text>ATP + H2O = ADP + phosphate + H(+)</text>
        <dbReference type="Rhea" id="RHEA:13065"/>
        <dbReference type="ChEBI" id="CHEBI:15377"/>
        <dbReference type="ChEBI" id="CHEBI:15378"/>
        <dbReference type="ChEBI" id="CHEBI:30616"/>
        <dbReference type="ChEBI" id="CHEBI:43474"/>
        <dbReference type="ChEBI" id="CHEBI:456216"/>
        <dbReference type="EC" id="3.6.4.13"/>
    </reaction>
</comment>
<dbReference type="GO" id="GO:0003724">
    <property type="term" value="F:RNA helicase activity"/>
    <property type="evidence" value="ECO:0007669"/>
    <property type="project" value="UniProtKB-EC"/>
</dbReference>
<dbReference type="EMBL" id="CATQJA010002665">
    <property type="protein sequence ID" value="CAJ0584004.1"/>
    <property type="molecule type" value="Genomic_DNA"/>
</dbReference>
<dbReference type="InterPro" id="IPR000629">
    <property type="entry name" value="RNA-helicase_DEAD-box_CS"/>
</dbReference>
<dbReference type="GO" id="GO:0043186">
    <property type="term" value="C:P granule"/>
    <property type="evidence" value="ECO:0007669"/>
    <property type="project" value="UniProtKB-ARBA"/>
</dbReference>
<feature type="region of interest" description="Disordered" evidence="9">
    <location>
        <begin position="11"/>
        <end position="32"/>
    </location>
</feature>
<dbReference type="PANTHER" id="PTHR47958">
    <property type="entry name" value="ATP-DEPENDENT RNA HELICASE DBP3"/>
    <property type="match status" value="1"/>
</dbReference>
<dbReference type="InterPro" id="IPR014001">
    <property type="entry name" value="Helicase_ATP-bd"/>
</dbReference>
<dbReference type="InterPro" id="IPR011545">
    <property type="entry name" value="DEAD/DEAH_box_helicase_dom"/>
</dbReference>
<dbReference type="FunFam" id="3.40.50.300:FF:000397">
    <property type="entry name" value="Probable ATP-dependent RNA helicase DDX4"/>
    <property type="match status" value="1"/>
</dbReference>
<dbReference type="GO" id="GO:0016787">
    <property type="term" value="F:hydrolase activity"/>
    <property type="evidence" value="ECO:0007669"/>
    <property type="project" value="UniProtKB-KW"/>
</dbReference>
<dbReference type="EC" id="3.6.4.13" evidence="1"/>
<dbReference type="SMART" id="SM00490">
    <property type="entry name" value="HELICc"/>
    <property type="match status" value="1"/>
</dbReference>
<keyword evidence="14" id="KW-1185">Reference proteome</keyword>
<accession>A0AA36DD13</accession>
<dbReference type="GO" id="GO:0003676">
    <property type="term" value="F:nucleic acid binding"/>
    <property type="evidence" value="ECO:0007669"/>
    <property type="project" value="InterPro"/>
</dbReference>
<dbReference type="GO" id="GO:0005524">
    <property type="term" value="F:ATP binding"/>
    <property type="evidence" value="ECO:0007669"/>
    <property type="project" value="UniProtKB-KW"/>
</dbReference>
<dbReference type="Pfam" id="PF00271">
    <property type="entry name" value="Helicase_C"/>
    <property type="match status" value="1"/>
</dbReference>
<organism evidence="13 14">
    <name type="scientific">Mesorhabditis spiculigera</name>
    <dbReference type="NCBI Taxonomy" id="96644"/>
    <lineage>
        <taxon>Eukaryota</taxon>
        <taxon>Metazoa</taxon>
        <taxon>Ecdysozoa</taxon>
        <taxon>Nematoda</taxon>
        <taxon>Chromadorea</taxon>
        <taxon>Rhabditida</taxon>
        <taxon>Rhabditina</taxon>
        <taxon>Rhabditomorpha</taxon>
        <taxon>Rhabditoidea</taxon>
        <taxon>Rhabditidae</taxon>
        <taxon>Mesorhabditinae</taxon>
        <taxon>Mesorhabditis</taxon>
    </lineage>
</organism>
<evidence type="ECO:0000313" key="14">
    <source>
        <dbReference type="Proteomes" id="UP001177023"/>
    </source>
</evidence>
<dbReference type="Gene3D" id="3.40.50.300">
    <property type="entry name" value="P-loop containing nucleotide triphosphate hydrolases"/>
    <property type="match status" value="2"/>
</dbReference>
<keyword evidence="4 8" id="KW-0347">Helicase</keyword>
<evidence type="ECO:0000256" key="9">
    <source>
        <dbReference type="SAM" id="MobiDB-lite"/>
    </source>
</evidence>
<dbReference type="InterPro" id="IPR027417">
    <property type="entry name" value="P-loop_NTPase"/>
</dbReference>
<feature type="short sequence motif" description="Q motif" evidence="7">
    <location>
        <begin position="206"/>
        <end position="234"/>
    </location>
</feature>
<evidence type="ECO:0000256" key="2">
    <source>
        <dbReference type="ARBA" id="ARBA00022741"/>
    </source>
</evidence>
<dbReference type="CDD" id="cd18787">
    <property type="entry name" value="SF2_C_DEAD"/>
    <property type="match status" value="1"/>
</dbReference>
<name>A0AA36DD13_9BILA</name>
<dbReference type="PROSITE" id="PS00039">
    <property type="entry name" value="DEAD_ATP_HELICASE"/>
    <property type="match status" value="1"/>
</dbReference>
<dbReference type="AlphaFoldDB" id="A0AA36DD13"/>
<dbReference type="FunFam" id="3.40.50.300:FF:000008">
    <property type="entry name" value="ATP-dependent RNA helicase RhlB"/>
    <property type="match status" value="1"/>
</dbReference>
<reference evidence="13" key="1">
    <citation type="submission" date="2023-06" db="EMBL/GenBank/DDBJ databases">
        <authorList>
            <person name="Delattre M."/>
        </authorList>
    </citation>
    <scope>NUCLEOTIDE SEQUENCE</scope>
    <source>
        <strain evidence="13">AF72</strain>
    </source>
</reference>
<evidence type="ECO:0000256" key="3">
    <source>
        <dbReference type="ARBA" id="ARBA00022801"/>
    </source>
</evidence>
<evidence type="ECO:0000256" key="8">
    <source>
        <dbReference type="RuleBase" id="RU000492"/>
    </source>
</evidence>